<dbReference type="Gene3D" id="1.10.167.10">
    <property type="entry name" value="Regulator of G-protein Signalling 4, domain 2"/>
    <property type="match status" value="1"/>
</dbReference>
<reference evidence="3" key="1">
    <citation type="journal article" name="BMC Genomics">
        <title>Long-read sequencing and de novo genome assembly of marine medaka (Oryzias melastigma).</title>
        <authorList>
            <person name="Liang P."/>
            <person name="Saqib H.S.A."/>
            <person name="Ni X."/>
            <person name="Shen Y."/>
        </authorList>
    </citation>
    <scope>NUCLEOTIDE SEQUENCE</scope>
    <source>
        <strain evidence="3">Bigg-433</strain>
    </source>
</reference>
<accession>A0A834BZQ2</accession>
<proteinExistence type="predicted"/>
<dbReference type="PRINTS" id="PR01301">
    <property type="entry name" value="RGSPROTEIN"/>
</dbReference>
<organism evidence="3 4">
    <name type="scientific">Oryzias melastigma</name>
    <name type="common">Marine medaka</name>
    <dbReference type="NCBI Taxonomy" id="30732"/>
    <lineage>
        <taxon>Eukaryota</taxon>
        <taxon>Metazoa</taxon>
        <taxon>Chordata</taxon>
        <taxon>Craniata</taxon>
        <taxon>Vertebrata</taxon>
        <taxon>Euteleostomi</taxon>
        <taxon>Actinopterygii</taxon>
        <taxon>Neopterygii</taxon>
        <taxon>Teleostei</taxon>
        <taxon>Neoteleostei</taxon>
        <taxon>Acanthomorphata</taxon>
        <taxon>Ovalentaria</taxon>
        <taxon>Atherinomorphae</taxon>
        <taxon>Beloniformes</taxon>
        <taxon>Adrianichthyidae</taxon>
        <taxon>Oryziinae</taxon>
        <taxon>Oryzias</taxon>
    </lineage>
</organism>
<feature type="domain" description="RGS" evidence="2">
    <location>
        <begin position="124"/>
        <end position="230"/>
    </location>
</feature>
<dbReference type="PANTHER" id="PTHR10845">
    <property type="entry name" value="REGULATOR OF G PROTEIN SIGNALING"/>
    <property type="match status" value="1"/>
</dbReference>
<dbReference type="PROSITE" id="PS50132">
    <property type="entry name" value="RGS"/>
    <property type="match status" value="1"/>
</dbReference>
<keyword evidence="1" id="KW-1133">Transmembrane helix</keyword>
<sequence>MNGTSKLSQMDLKGTKRLNAAWKSRVHIFMQSPLQWKKISWCFFHLFFLHTNILLFSFIVEKITKIVFFSLSGKKQMKQPYWENPWRHSFQRKVISICFQAAHNKCCGCSPLLFNHDFVVVKGGQKAFREFLKSEFCEENLDFLLACQNFQTLQRPEERKKKAAKIYEEFIRDDSPKQVNLDFHTTKVIFQSLQQPGPSCFVVAQKKIFTLMENDSFSRFLQSEHYKVLTGAASKPKGLRKHRTAMRIKSAGDELDVDRLRDGLLLWHED</sequence>
<keyword evidence="1" id="KW-0472">Membrane</keyword>
<dbReference type="Pfam" id="PF00615">
    <property type="entry name" value="RGS"/>
    <property type="match status" value="1"/>
</dbReference>
<dbReference type="FunFam" id="1.10.167.10:FF:000001">
    <property type="entry name" value="Putative regulator of g-protein signaling 12"/>
    <property type="match status" value="1"/>
</dbReference>
<comment type="caution">
    <text evidence="3">The sequence shown here is derived from an EMBL/GenBank/DDBJ whole genome shotgun (WGS) entry which is preliminary data.</text>
</comment>
<dbReference type="SUPFAM" id="SSF48097">
    <property type="entry name" value="Regulator of G-protein signaling, RGS"/>
    <property type="match status" value="1"/>
</dbReference>
<name>A0A834BZQ2_ORYME</name>
<dbReference type="InterPro" id="IPR016137">
    <property type="entry name" value="RGS"/>
</dbReference>
<keyword evidence="1" id="KW-0812">Transmembrane</keyword>
<dbReference type="EMBL" id="WKFB01000736">
    <property type="protein sequence ID" value="KAF6718373.1"/>
    <property type="molecule type" value="Genomic_DNA"/>
</dbReference>
<protein>
    <submittedName>
        <fullName evidence="3">Regulator of G-protein signaling 2</fullName>
    </submittedName>
</protein>
<dbReference type="InterPro" id="IPR044926">
    <property type="entry name" value="RGS_subdomain_2"/>
</dbReference>
<gene>
    <name evidence="3" type="ORF">FQA47_019304</name>
</gene>
<evidence type="ECO:0000256" key="1">
    <source>
        <dbReference type="SAM" id="Phobius"/>
    </source>
</evidence>
<dbReference type="SMART" id="SM00315">
    <property type="entry name" value="RGS"/>
    <property type="match status" value="1"/>
</dbReference>
<dbReference type="InterPro" id="IPR036305">
    <property type="entry name" value="RGS_sf"/>
</dbReference>
<evidence type="ECO:0000259" key="2">
    <source>
        <dbReference type="PROSITE" id="PS50132"/>
    </source>
</evidence>
<evidence type="ECO:0000313" key="4">
    <source>
        <dbReference type="Proteomes" id="UP000646548"/>
    </source>
</evidence>
<dbReference type="AlphaFoldDB" id="A0A834BZQ2"/>
<dbReference type="PANTHER" id="PTHR10845:SF43">
    <property type="entry name" value="REGULATOR OF G-PROTEIN SIGNALING 2"/>
    <property type="match status" value="1"/>
</dbReference>
<evidence type="ECO:0000313" key="3">
    <source>
        <dbReference type="EMBL" id="KAF6718373.1"/>
    </source>
</evidence>
<feature type="transmembrane region" description="Helical" evidence="1">
    <location>
        <begin position="39"/>
        <end position="60"/>
    </location>
</feature>
<dbReference type="Proteomes" id="UP000646548">
    <property type="component" value="Unassembled WGS sequence"/>
</dbReference>